<dbReference type="AlphaFoldDB" id="A0A5B0NR94"/>
<dbReference type="EMBL" id="VDEP01000471">
    <property type="protein sequence ID" value="KAA1075820.1"/>
    <property type="molecule type" value="Genomic_DNA"/>
</dbReference>
<dbReference type="Proteomes" id="UP000325313">
    <property type="component" value="Unassembled WGS sequence"/>
</dbReference>
<accession>A0A5B0NR94</accession>
<evidence type="ECO:0000256" key="1">
    <source>
        <dbReference type="SAM" id="MobiDB-lite"/>
    </source>
</evidence>
<dbReference type="Proteomes" id="UP000324748">
    <property type="component" value="Unassembled WGS sequence"/>
</dbReference>
<sequence>MSALAIPTTDDDLSQMLKENFGWCWPPYLFQQEPPNSSPVNLPHPVLSYFRQLDPDNQQQLLRFNDDKRTTRNVEELEEIYRRTWTIRWVFLETINRLNANDVIDDSPTSPQFYDDNNSSELFWLRLMDLLMTKQKIRSNSSDPSKECKKKEDYPVHINFIPCHPLQSDRPIPVNRHVQVESIKRVNVPDDRPRYWTVGFQDTTSNNPKLHDLCFQRKNPFPNIMISNHIGRLGHIWIEKSRDEDGKTDFPTKKYRVLFQKTCSDLDLGLFLWPQFNVKKIERALNLGKQSNLVPDTPKIPIYQDNIIELCDQDRLLLFTTEYRSHRVFIDLQISVEFCWASDCDEAEKRGDLKENEGENKCEPLPESSVWIDNLLQWPNPCERYSHYVKVPSSYPDFDVIDEGQDVQQATPSGIVISHTDEQESPEQITIAQTMEPMETNRDTSSNACLFKSTKTIKNQTKCKDKAEQTPTATTHGLLGPTQVKYLTVDSSENPLICNSDPAFSPRKIKILGDKYQDSQTNSLAGEKEIPEKQIQQRLKSTLRQGKENNSNESKKLNSKGKSSGNEKSVKRKSPRLIEMSQSQNQQLSTSKRKRI</sequence>
<protein>
    <submittedName>
        <fullName evidence="3">Uncharacterized protein</fullName>
    </submittedName>
</protein>
<evidence type="ECO:0000313" key="5">
    <source>
        <dbReference type="Proteomes" id="UP000325313"/>
    </source>
</evidence>
<dbReference type="EMBL" id="VSWC01000092">
    <property type="protein sequence ID" value="KAA1091172.1"/>
    <property type="molecule type" value="Genomic_DNA"/>
</dbReference>
<dbReference type="OrthoDB" id="2505225at2759"/>
<organism evidence="3 4">
    <name type="scientific">Puccinia graminis f. sp. tritici</name>
    <dbReference type="NCBI Taxonomy" id="56615"/>
    <lineage>
        <taxon>Eukaryota</taxon>
        <taxon>Fungi</taxon>
        <taxon>Dikarya</taxon>
        <taxon>Basidiomycota</taxon>
        <taxon>Pucciniomycotina</taxon>
        <taxon>Pucciniomycetes</taxon>
        <taxon>Pucciniales</taxon>
        <taxon>Pucciniaceae</taxon>
        <taxon>Puccinia</taxon>
    </lineage>
</organism>
<keyword evidence="4" id="KW-1185">Reference proteome</keyword>
<name>A0A5B0NR94_PUCGR</name>
<gene>
    <name evidence="3" type="ORF">PGT21_027687</name>
    <name evidence="2" type="ORF">PGTUg99_018144</name>
</gene>
<evidence type="ECO:0000313" key="4">
    <source>
        <dbReference type="Proteomes" id="UP000324748"/>
    </source>
</evidence>
<feature type="compositionally biased region" description="Polar residues" evidence="1">
    <location>
        <begin position="580"/>
        <end position="590"/>
    </location>
</feature>
<proteinExistence type="predicted"/>
<evidence type="ECO:0000313" key="2">
    <source>
        <dbReference type="EMBL" id="KAA1075820.1"/>
    </source>
</evidence>
<feature type="region of interest" description="Disordered" evidence="1">
    <location>
        <begin position="542"/>
        <end position="596"/>
    </location>
</feature>
<reference evidence="4 5" key="1">
    <citation type="submission" date="2019-05" db="EMBL/GenBank/DDBJ databases">
        <title>Emergence of the Ug99 lineage of the wheat stem rust pathogen through somatic hybridization.</title>
        <authorList>
            <person name="Li F."/>
            <person name="Upadhyaya N.M."/>
            <person name="Sperschneider J."/>
            <person name="Matny O."/>
            <person name="Nguyen-Phuc H."/>
            <person name="Mago R."/>
            <person name="Raley C."/>
            <person name="Miller M.E."/>
            <person name="Silverstein K.A.T."/>
            <person name="Henningsen E."/>
            <person name="Hirsch C.D."/>
            <person name="Visser B."/>
            <person name="Pretorius Z.A."/>
            <person name="Steffenson B.J."/>
            <person name="Schwessinger B."/>
            <person name="Dodds P.N."/>
            <person name="Figueroa M."/>
        </authorList>
    </citation>
    <scope>NUCLEOTIDE SEQUENCE [LARGE SCALE GENOMIC DNA]</scope>
    <source>
        <strain evidence="3">21-0</strain>
        <strain evidence="2 5">Ug99</strain>
    </source>
</reference>
<evidence type="ECO:0000313" key="3">
    <source>
        <dbReference type="EMBL" id="KAA1091172.1"/>
    </source>
</evidence>
<comment type="caution">
    <text evidence="3">The sequence shown here is derived from an EMBL/GenBank/DDBJ whole genome shotgun (WGS) entry which is preliminary data.</text>
</comment>